<keyword evidence="2" id="KW-0812">Transmembrane</keyword>
<dbReference type="Proteomes" id="UP000199403">
    <property type="component" value="Unassembled WGS sequence"/>
</dbReference>
<feature type="region of interest" description="Disordered" evidence="1">
    <location>
        <begin position="63"/>
        <end position="97"/>
    </location>
</feature>
<evidence type="ECO:0000256" key="2">
    <source>
        <dbReference type="SAM" id="Phobius"/>
    </source>
</evidence>
<dbReference type="STRING" id="1416801.SAMN05192553_101593"/>
<dbReference type="Pfam" id="PF18925">
    <property type="entry name" value="DUF5675"/>
    <property type="match status" value="1"/>
</dbReference>
<accession>A0A1H6U760</accession>
<reference evidence="5" key="1">
    <citation type="submission" date="2016-10" db="EMBL/GenBank/DDBJ databases">
        <authorList>
            <person name="Varghese N."/>
            <person name="Submissions S."/>
        </authorList>
    </citation>
    <scope>NUCLEOTIDE SEQUENCE [LARGE SCALE GENOMIC DNA]</scope>
    <source>
        <strain evidence="5">IBRC-M 10761</strain>
    </source>
</reference>
<organism evidence="4 5">
    <name type="scientific">Cyclobacterium xiamenense</name>
    <dbReference type="NCBI Taxonomy" id="1297121"/>
    <lineage>
        <taxon>Bacteria</taxon>
        <taxon>Pseudomonadati</taxon>
        <taxon>Bacteroidota</taxon>
        <taxon>Cytophagia</taxon>
        <taxon>Cytophagales</taxon>
        <taxon>Cyclobacteriaceae</taxon>
        <taxon>Cyclobacterium</taxon>
    </lineage>
</organism>
<evidence type="ECO:0000259" key="3">
    <source>
        <dbReference type="Pfam" id="PF18925"/>
    </source>
</evidence>
<proteinExistence type="predicted"/>
<keyword evidence="2" id="KW-0472">Membrane</keyword>
<feature type="domain" description="DUF5675" evidence="3">
    <location>
        <begin position="116"/>
        <end position="242"/>
    </location>
</feature>
<dbReference type="InterPro" id="IPR043732">
    <property type="entry name" value="DUF5675"/>
</dbReference>
<dbReference type="RefSeq" id="WP_092169234.1">
    <property type="nucleotide sequence ID" value="NZ_FNZH01000001.1"/>
</dbReference>
<dbReference type="EMBL" id="FNZH01000001">
    <property type="protein sequence ID" value="SEI86414.1"/>
    <property type="molecule type" value="Genomic_DNA"/>
</dbReference>
<gene>
    <name evidence="4" type="ORF">SAMN05192553_101593</name>
</gene>
<sequence length="277" mass="31492">MKRFLGLLFIALVVLVLILLVTRPELLQSVWLWLVGFIGYIVYFITSGTKNLLALFKKEPAAPSSQEPAKKAPKVPDSGNSKDPEKGQPATSLPLERLPETHPDEWEELGGTAVTVLRYLDDGNTTLGLLYVGSAFFCYTLEDSHRDKKVAGITRIPEGRYPLSLNANLTELTQRYRKRFPWFDYHIEIKDVPDFDLVYLHIGNSHRDTRGCLLLADGVNAGSPEKLVTHSQRAFERFYRTVYPTLTAQVPQEITIRNENWMERAGIRTKHLIPVTR</sequence>
<evidence type="ECO:0000256" key="1">
    <source>
        <dbReference type="SAM" id="MobiDB-lite"/>
    </source>
</evidence>
<protein>
    <recommendedName>
        <fullName evidence="3">DUF5675 domain-containing protein</fullName>
    </recommendedName>
</protein>
<keyword evidence="2" id="KW-1133">Transmembrane helix</keyword>
<name>A0A1H6U760_9BACT</name>
<dbReference type="AlphaFoldDB" id="A0A1H6U760"/>
<feature type="transmembrane region" description="Helical" evidence="2">
    <location>
        <begin position="30"/>
        <end position="48"/>
    </location>
</feature>
<evidence type="ECO:0000313" key="5">
    <source>
        <dbReference type="Proteomes" id="UP000199403"/>
    </source>
</evidence>
<dbReference type="OrthoDB" id="1036575at2"/>
<evidence type="ECO:0000313" key="4">
    <source>
        <dbReference type="EMBL" id="SEI86414.1"/>
    </source>
</evidence>
<keyword evidence="5" id="KW-1185">Reference proteome</keyword>